<evidence type="ECO:0000256" key="8">
    <source>
        <dbReference type="SAM" id="MobiDB-lite"/>
    </source>
</evidence>
<keyword evidence="6" id="KW-0501">Molybdenum cofactor biosynthesis</keyword>
<dbReference type="Gene3D" id="3.40.980.10">
    <property type="entry name" value="MoaB/Mog-like domain"/>
    <property type="match status" value="2"/>
</dbReference>
<dbReference type="EMBL" id="BNEK01000005">
    <property type="protein sequence ID" value="GHJ30045.1"/>
    <property type="molecule type" value="Genomic_DNA"/>
</dbReference>
<comment type="pathway">
    <text evidence="2">Cofactor biosynthesis; molybdopterin biosynthesis.</text>
</comment>
<evidence type="ECO:0000256" key="4">
    <source>
        <dbReference type="ARBA" id="ARBA00013269"/>
    </source>
</evidence>
<feature type="compositionally biased region" description="Basic and acidic residues" evidence="8">
    <location>
        <begin position="746"/>
        <end position="764"/>
    </location>
</feature>
<feature type="region of interest" description="Disordered" evidence="8">
    <location>
        <begin position="513"/>
        <end position="616"/>
    </location>
</feature>
<feature type="compositionally biased region" description="Basic and acidic residues" evidence="8">
    <location>
        <begin position="106"/>
        <end position="133"/>
    </location>
</feature>
<keyword evidence="5" id="KW-0500">Molybdenum</keyword>
<dbReference type="SMART" id="SM00852">
    <property type="entry name" value="MoCF_biosynth"/>
    <property type="match status" value="1"/>
</dbReference>
<dbReference type="Gene3D" id="3.90.105.10">
    <property type="entry name" value="Molybdopterin biosynthesis moea protein, domain 2"/>
    <property type="match status" value="1"/>
</dbReference>
<evidence type="ECO:0000256" key="7">
    <source>
        <dbReference type="ARBA" id="ARBA00047317"/>
    </source>
</evidence>
<feature type="region of interest" description="Disordered" evidence="8">
    <location>
        <begin position="721"/>
        <end position="801"/>
    </location>
</feature>
<dbReference type="SUPFAM" id="SSF63867">
    <property type="entry name" value="MoeA C-terminal domain-like"/>
    <property type="match status" value="1"/>
</dbReference>
<dbReference type="InterPro" id="IPR038987">
    <property type="entry name" value="MoeA-like"/>
</dbReference>
<dbReference type="PANTHER" id="PTHR10192:SF5">
    <property type="entry name" value="GEPHYRIN"/>
    <property type="match status" value="1"/>
</dbReference>
<comment type="catalytic activity">
    <reaction evidence="7">
        <text>adenylyl-molybdopterin + molybdate = Mo-molybdopterin + AMP + H(+)</text>
        <dbReference type="Rhea" id="RHEA:35047"/>
        <dbReference type="ChEBI" id="CHEBI:15378"/>
        <dbReference type="ChEBI" id="CHEBI:36264"/>
        <dbReference type="ChEBI" id="CHEBI:62727"/>
        <dbReference type="ChEBI" id="CHEBI:71302"/>
        <dbReference type="ChEBI" id="CHEBI:456215"/>
        <dbReference type="EC" id="2.10.1.1"/>
    </reaction>
</comment>
<dbReference type="Pfam" id="PF03454">
    <property type="entry name" value="MoeA_C"/>
    <property type="match status" value="1"/>
</dbReference>
<dbReference type="Gene3D" id="2.40.340.10">
    <property type="entry name" value="MoeA, C-terminal, domain IV"/>
    <property type="match status" value="1"/>
</dbReference>
<reference evidence="10" key="1">
    <citation type="submission" date="2024-05" db="EMBL/GenBank/DDBJ databases">
        <title>Whole genome shotgun sequence of Streptomyces hygroscopicus NBRC 113678.</title>
        <authorList>
            <person name="Komaki H."/>
            <person name="Tamura T."/>
        </authorList>
    </citation>
    <scope>NUCLEOTIDE SEQUENCE</scope>
    <source>
        <strain evidence="10">N11-34</strain>
    </source>
</reference>
<dbReference type="Proteomes" id="UP001054854">
    <property type="component" value="Unassembled WGS sequence"/>
</dbReference>
<dbReference type="CDD" id="cd00887">
    <property type="entry name" value="MoeA"/>
    <property type="match status" value="1"/>
</dbReference>
<feature type="domain" description="MoaB/Mog" evidence="9">
    <location>
        <begin position="404"/>
        <end position="639"/>
    </location>
</feature>
<dbReference type="InterPro" id="IPR005110">
    <property type="entry name" value="MoeA_linker/N"/>
</dbReference>
<feature type="compositionally biased region" description="Low complexity" evidence="8">
    <location>
        <begin position="542"/>
        <end position="569"/>
    </location>
</feature>
<dbReference type="Pfam" id="PF03453">
    <property type="entry name" value="MoeA_N"/>
    <property type="match status" value="1"/>
</dbReference>
<feature type="compositionally biased region" description="Pro residues" evidence="8">
    <location>
        <begin position="529"/>
        <end position="538"/>
    </location>
</feature>
<feature type="compositionally biased region" description="Polar residues" evidence="8">
    <location>
        <begin position="154"/>
        <end position="165"/>
    </location>
</feature>
<dbReference type="InterPro" id="IPR005111">
    <property type="entry name" value="MoeA_C_domain_IV"/>
</dbReference>
<dbReference type="InterPro" id="IPR036135">
    <property type="entry name" value="MoeA_linker/N_sf"/>
</dbReference>
<evidence type="ECO:0000256" key="5">
    <source>
        <dbReference type="ARBA" id="ARBA00022505"/>
    </source>
</evidence>
<evidence type="ECO:0000256" key="6">
    <source>
        <dbReference type="ARBA" id="ARBA00023150"/>
    </source>
</evidence>
<accession>A0ABQ3U357</accession>
<organism evidence="10 11">
    <name type="scientific">Streptomyces hygroscopicus</name>
    <dbReference type="NCBI Taxonomy" id="1912"/>
    <lineage>
        <taxon>Bacteria</taxon>
        <taxon>Bacillati</taxon>
        <taxon>Actinomycetota</taxon>
        <taxon>Actinomycetes</taxon>
        <taxon>Kitasatosporales</taxon>
        <taxon>Streptomycetaceae</taxon>
        <taxon>Streptomyces</taxon>
        <taxon>Streptomyces violaceusniger group</taxon>
    </lineage>
</organism>
<evidence type="ECO:0000256" key="2">
    <source>
        <dbReference type="ARBA" id="ARBA00005046"/>
    </source>
</evidence>
<dbReference type="InterPro" id="IPR001453">
    <property type="entry name" value="MoaB/Mog_dom"/>
</dbReference>
<sequence length="801" mass="81784">MTPRHPRDGDPLDREVDEALALANESPPAPERPAPSGQEEHWADVALDLANGRPDPPVPERSRGESGDPTGTDWVETALDLAHGRSGKQRKSRDPAGGEMAGGDGAGRDRAGRDRAGRDRAGRDKTGRDKTGADRPGGTGSLDDDVSMWRASLGQPTSGGTSARNTRSRGPAPQAPRPKRTPGAPGSHPHPHPHPQRTPSTPGTPASHPHAHSPMTEPHHSPTPWPDARAIAARAAVKEAAHTAPVMLPLSEALGQVLAAPLAALTDLPPFDTSAMDGWALSGPGPWRLPTDEENQGHGILAGHGEAAPLPDGHAVRIATGARVPPGATAVLRSEYGTDAGDGWLHASPAHPVVLGQDIRTRGQECRSGDQLLPAGTLVTPAVLGLAAAAGYDELPTVRRPRVEVLVLGDELLTEGLPYDGRIRDALGPMVGPWLRALGAELSGTRRLADEADAVYAAVAESSADVVVTTGGTAAGPLDHVHPTLRRLGAELLVDGVAVRPGHPMLLARLAPVGPEREGSGPEDAEPGSPEPGGPGPGSPGRGSPAPGSPGPGSREPGSSGSGSREPGSPGRGSPGPRKPEPGNSGPARPESSGNAESPRGAEGRRSPSGPARHLVGLPGNPLAAVSGLLTLAEPLLRTLTGRPAPAPGPAPLAEAVQGHPRDTRLVPVAFRQDMAVPLRFNGPAMLRGIAVADGLAVIPPGGAKRGAEVEVLDLPWSASATGQATDTDPAADRSAGRPAGGAADRSADRAADRQGGRAADRQGGRATGRVTDRRATGRVTGRHATGREDDEDISPQEGPA</sequence>
<dbReference type="InterPro" id="IPR036425">
    <property type="entry name" value="MoaB/Mog-like_dom_sf"/>
</dbReference>
<feature type="compositionally biased region" description="Basic and acidic residues" evidence="8">
    <location>
        <begin position="1"/>
        <end position="14"/>
    </location>
</feature>
<evidence type="ECO:0000259" key="9">
    <source>
        <dbReference type="SMART" id="SM00852"/>
    </source>
</evidence>
<dbReference type="Gene3D" id="2.170.190.11">
    <property type="entry name" value="Molybdopterin biosynthesis moea protein, domain 3"/>
    <property type="match status" value="1"/>
</dbReference>
<dbReference type="Pfam" id="PF00994">
    <property type="entry name" value="MoCF_biosynth"/>
    <property type="match status" value="1"/>
</dbReference>
<evidence type="ECO:0000313" key="10">
    <source>
        <dbReference type="EMBL" id="GHJ30045.1"/>
    </source>
</evidence>
<gene>
    <name evidence="10" type="ORF">TPA0910_44780</name>
</gene>
<evidence type="ECO:0000256" key="1">
    <source>
        <dbReference type="ARBA" id="ARBA00002901"/>
    </source>
</evidence>
<comment type="caution">
    <text evidence="10">The sequence shown here is derived from an EMBL/GenBank/DDBJ whole genome shotgun (WGS) entry which is preliminary data.</text>
</comment>
<dbReference type="InterPro" id="IPR036688">
    <property type="entry name" value="MoeA_C_domain_IV_sf"/>
</dbReference>
<dbReference type="SUPFAM" id="SSF63882">
    <property type="entry name" value="MoeA N-terminal region -like"/>
    <property type="match status" value="1"/>
</dbReference>
<proteinExistence type="inferred from homology"/>
<name>A0ABQ3U357_STRHY</name>
<keyword evidence="11" id="KW-1185">Reference proteome</keyword>
<protein>
    <recommendedName>
        <fullName evidence="4">molybdopterin molybdotransferase</fullName>
        <ecNumber evidence="4">2.10.1.1</ecNumber>
    </recommendedName>
</protein>
<dbReference type="PANTHER" id="PTHR10192">
    <property type="entry name" value="MOLYBDOPTERIN BIOSYNTHESIS PROTEIN"/>
    <property type="match status" value="1"/>
</dbReference>
<feature type="region of interest" description="Disordered" evidence="8">
    <location>
        <begin position="1"/>
        <end position="226"/>
    </location>
</feature>
<dbReference type="SUPFAM" id="SSF53218">
    <property type="entry name" value="Molybdenum cofactor biosynthesis proteins"/>
    <property type="match status" value="1"/>
</dbReference>
<evidence type="ECO:0000256" key="3">
    <source>
        <dbReference type="ARBA" id="ARBA00010763"/>
    </source>
</evidence>
<dbReference type="EC" id="2.10.1.1" evidence="4"/>
<evidence type="ECO:0000313" key="11">
    <source>
        <dbReference type="Proteomes" id="UP001054854"/>
    </source>
</evidence>
<comment type="similarity">
    <text evidence="3">Belongs to the MoeA family.</text>
</comment>
<comment type="function">
    <text evidence="1">Catalyzes the insertion of molybdate into adenylated molybdopterin with the concomitant release of AMP.</text>
</comment>